<evidence type="ECO:0000313" key="3">
    <source>
        <dbReference type="Proteomes" id="UP001152872"/>
    </source>
</evidence>
<gene>
    <name evidence="2" type="ORF">FEV09_08635</name>
</gene>
<protein>
    <submittedName>
        <fullName evidence="2">DUF2281 domain-containing protein</fullName>
    </submittedName>
</protein>
<dbReference type="Pfam" id="PF10047">
    <property type="entry name" value="DUF2281"/>
    <property type="match status" value="1"/>
</dbReference>
<evidence type="ECO:0000259" key="1">
    <source>
        <dbReference type="Pfam" id="PF10047"/>
    </source>
</evidence>
<proteinExistence type="predicted"/>
<dbReference type="InterPro" id="IPR018739">
    <property type="entry name" value="DUF2281"/>
</dbReference>
<reference evidence="2" key="1">
    <citation type="submission" date="2019-05" db="EMBL/GenBank/DDBJ databases">
        <title>Whole genome sequencing of Pseudanabaena catenata USMAC16.</title>
        <authorList>
            <person name="Khan Z."/>
            <person name="Omar W.M."/>
            <person name="Convey P."/>
            <person name="Merican F."/>
            <person name="Najimudin N."/>
        </authorList>
    </citation>
    <scope>NUCLEOTIDE SEQUENCE</scope>
    <source>
        <strain evidence="2">USMAC16</strain>
    </source>
</reference>
<sequence length="79" mass="9063">MQTLPKIEETLIAVIKTLPIEKQQALLEFAEFLQAKTIPKNPSKRIKGLWANADINLTEEELAATRKEMWANFPKDIEI</sequence>
<comment type="caution">
    <text evidence="2">The sequence shown here is derived from an EMBL/GenBank/DDBJ whole genome shotgun (WGS) entry which is preliminary data.</text>
</comment>
<dbReference type="Proteomes" id="UP001152872">
    <property type="component" value="Unassembled WGS sequence"/>
</dbReference>
<organism evidence="2 3">
    <name type="scientific">Pseudanabaena catenata USMAC16</name>
    <dbReference type="NCBI Taxonomy" id="1855837"/>
    <lineage>
        <taxon>Bacteria</taxon>
        <taxon>Bacillati</taxon>
        <taxon>Cyanobacteriota</taxon>
        <taxon>Cyanophyceae</taxon>
        <taxon>Pseudanabaenales</taxon>
        <taxon>Pseudanabaenaceae</taxon>
        <taxon>Pseudanabaena</taxon>
    </lineage>
</organism>
<feature type="domain" description="DUF2281" evidence="1">
    <location>
        <begin position="11"/>
        <end position="52"/>
    </location>
</feature>
<evidence type="ECO:0000313" key="2">
    <source>
        <dbReference type="EMBL" id="MDG3494625.1"/>
    </source>
</evidence>
<name>A0A9X4RI17_9CYAN</name>
<dbReference type="RefSeq" id="WP_009626708.1">
    <property type="nucleotide sequence ID" value="NZ_VBTY01000056.1"/>
</dbReference>
<dbReference type="EMBL" id="VBTY01000056">
    <property type="protein sequence ID" value="MDG3494625.1"/>
    <property type="molecule type" value="Genomic_DNA"/>
</dbReference>
<keyword evidence="3" id="KW-1185">Reference proteome</keyword>
<dbReference type="AlphaFoldDB" id="A0A9X4RI17"/>
<accession>A0A9X4RI17</accession>